<organism evidence="1">
    <name type="scientific">Linum usitatissimum</name>
    <name type="common">Flax</name>
    <name type="synonym">Linum humile</name>
    <dbReference type="NCBI Taxonomy" id="4006"/>
    <lineage>
        <taxon>Eukaryota</taxon>
        <taxon>Viridiplantae</taxon>
        <taxon>Streptophyta</taxon>
        <taxon>Embryophyta</taxon>
        <taxon>Tracheophyta</taxon>
        <taxon>Spermatophyta</taxon>
        <taxon>Magnoliopsida</taxon>
        <taxon>eudicotyledons</taxon>
        <taxon>Gunneridae</taxon>
        <taxon>Pentapetalae</taxon>
        <taxon>rosids</taxon>
        <taxon>fabids</taxon>
        <taxon>Malpighiales</taxon>
        <taxon>Linaceae</taxon>
        <taxon>Linum</taxon>
    </lineage>
</organism>
<evidence type="ECO:0000313" key="1">
    <source>
        <dbReference type="EMBL" id="AMY26611.1"/>
    </source>
</evidence>
<accession>A0A165G0E1</accession>
<dbReference type="AlphaFoldDB" id="A0A165G0E1"/>
<protein>
    <submittedName>
        <fullName evidence="1">Uncharacterized protein</fullName>
    </submittedName>
</protein>
<name>A0A165G0E1_LINUS</name>
<reference evidence="1" key="1">
    <citation type="submission" date="2016-04" db="EMBL/GenBank/DDBJ databases">
        <title>Structural Organization of Fatty Acid Desaturase Loci in Linseed Lines with Contrasting Linolenic Acid Contents.</title>
        <authorList>
            <person name="Thambugala D."/>
            <person name="Ragupathy R."/>
            <person name="Cloutier S."/>
        </authorList>
    </citation>
    <scope>NUCLEOTIDE SEQUENCE</scope>
</reference>
<proteinExistence type="predicted"/>
<dbReference type="EMBL" id="KX034557">
    <property type="protein sequence ID" value="AMY26611.1"/>
    <property type="molecule type" value="Genomic_DNA"/>
</dbReference>
<sequence>MVMSFMILPWRPELVFIGTSAMGSIQVTGSFAAVWRADLNKSSDASSSAFKQFQCQLSSWVMKVSSIIKYEHKKMEVLHPEIVFFNPLHSEEKNAILCYDVRTEELELFAKLEGKPDVYRLQVFQPMVSCWATPIPRYEALRGMYDGSYSFWVQSTSESKSPLLNICKFMKSTFYKDYMKNVTEEATLDMLAEIIQRRKKKISEIKEEVTCKTLAELLYPPVSIESVCTRNMVVPSRKRKLGGMVITERKQPRFVDDKEAGFKDVVSYVAAVGNPKEVEQGLMCETEQLPVQHPNFENFVSNWQWNTHTHLFPDDKEADFEDDDSYMAALVKWKELKHGFYIETWAEIPHPFGGRTLEDQGKAMLACYFGKGRLMFKDVVG</sequence>